<protein>
    <submittedName>
        <fullName evidence="2">Uncharacterized protein</fullName>
    </submittedName>
</protein>
<evidence type="ECO:0000313" key="3">
    <source>
        <dbReference type="Proteomes" id="UP000800235"/>
    </source>
</evidence>
<dbReference type="AlphaFoldDB" id="A0A9P4NJ49"/>
<feature type="chain" id="PRO_5040277038" evidence="1">
    <location>
        <begin position="20"/>
        <end position="219"/>
    </location>
</feature>
<reference evidence="2" key="1">
    <citation type="journal article" date="2020" name="Stud. Mycol.">
        <title>101 Dothideomycetes genomes: a test case for predicting lifestyles and emergence of pathogens.</title>
        <authorList>
            <person name="Haridas S."/>
            <person name="Albert R."/>
            <person name="Binder M."/>
            <person name="Bloem J."/>
            <person name="Labutti K."/>
            <person name="Salamov A."/>
            <person name="Andreopoulos B."/>
            <person name="Baker S."/>
            <person name="Barry K."/>
            <person name="Bills G."/>
            <person name="Bluhm B."/>
            <person name="Cannon C."/>
            <person name="Castanera R."/>
            <person name="Culley D."/>
            <person name="Daum C."/>
            <person name="Ezra D."/>
            <person name="Gonzalez J."/>
            <person name="Henrissat B."/>
            <person name="Kuo A."/>
            <person name="Liang C."/>
            <person name="Lipzen A."/>
            <person name="Lutzoni F."/>
            <person name="Magnuson J."/>
            <person name="Mondo S."/>
            <person name="Nolan M."/>
            <person name="Ohm R."/>
            <person name="Pangilinan J."/>
            <person name="Park H.-J."/>
            <person name="Ramirez L."/>
            <person name="Alfaro M."/>
            <person name="Sun H."/>
            <person name="Tritt A."/>
            <person name="Yoshinaga Y."/>
            <person name="Zwiers L.-H."/>
            <person name="Turgeon B."/>
            <person name="Goodwin S."/>
            <person name="Spatafora J."/>
            <person name="Crous P."/>
            <person name="Grigoriev I."/>
        </authorList>
    </citation>
    <scope>NUCLEOTIDE SEQUENCE</scope>
    <source>
        <strain evidence="2">CBS 130266</strain>
    </source>
</reference>
<dbReference type="Proteomes" id="UP000800235">
    <property type="component" value="Unassembled WGS sequence"/>
</dbReference>
<keyword evidence="1" id="KW-0732">Signal</keyword>
<name>A0A9P4NJ49_9PEZI</name>
<dbReference type="EMBL" id="MU007081">
    <property type="protein sequence ID" value="KAF2423515.1"/>
    <property type="molecule type" value="Genomic_DNA"/>
</dbReference>
<gene>
    <name evidence="2" type="ORF">EJ08DRAFT_701163</name>
</gene>
<evidence type="ECO:0000256" key="1">
    <source>
        <dbReference type="SAM" id="SignalP"/>
    </source>
</evidence>
<organism evidence="2 3">
    <name type="scientific">Tothia fuscella</name>
    <dbReference type="NCBI Taxonomy" id="1048955"/>
    <lineage>
        <taxon>Eukaryota</taxon>
        <taxon>Fungi</taxon>
        <taxon>Dikarya</taxon>
        <taxon>Ascomycota</taxon>
        <taxon>Pezizomycotina</taxon>
        <taxon>Dothideomycetes</taxon>
        <taxon>Pleosporomycetidae</taxon>
        <taxon>Venturiales</taxon>
        <taxon>Cylindrosympodiaceae</taxon>
        <taxon>Tothia</taxon>
    </lineage>
</organism>
<accession>A0A9P4NJ49</accession>
<sequence>MLQTKILPLLPLLPTILHAFPTAQFPNYTIQSLVISVVAPPPNPHITLSTTPPQWTISFTVHDPAPAANAIATCTGTWDPTTPTTYPSAYQSCSDAPPGSEGQGQGQAGSFNWHFKNFTSIGEFTLEVKHSYMDERYDGIFSIVIALMGKMLTRLPNYSVGPCAVQPDGTLTYCGVTSWAGRLISAAGGDLSCDEGPSCSNVIAGTPKVLELPVTAAIA</sequence>
<evidence type="ECO:0000313" key="2">
    <source>
        <dbReference type="EMBL" id="KAF2423515.1"/>
    </source>
</evidence>
<proteinExistence type="predicted"/>
<keyword evidence="3" id="KW-1185">Reference proteome</keyword>
<comment type="caution">
    <text evidence="2">The sequence shown here is derived from an EMBL/GenBank/DDBJ whole genome shotgun (WGS) entry which is preliminary data.</text>
</comment>
<feature type="signal peptide" evidence="1">
    <location>
        <begin position="1"/>
        <end position="19"/>
    </location>
</feature>